<dbReference type="AlphaFoldDB" id="A0A0A9GR13"/>
<dbReference type="EMBL" id="GBRH01170994">
    <property type="protein sequence ID" value="JAE26902.1"/>
    <property type="molecule type" value="Transcribed_RNA"/>
</dbReference>
<protein>
    <submittedName>
        <fullName evidence="1">Uncharacterized protein</fullName>
    </submittedName>
</protein>
<accession>A0A0A9GR13</accession>
<evidence type="ECO:0000313" key="1">
    <source>
        <dbReference type="EMBL" id="JAE26902.1"/>
    </source>
</evidence>
<name>A0A0A9GR13_ARUDO</name>
<reference evidence="1" key="1">
    <citation type="submission" date="2014-09" db="EMBL/GenBank/DDBJ databases">
        <authorList>
            <person name="Magalhaes I.L.F."/>
            <person name="Oliveira U."/>
            <person name="Santos F.R."/>
            <person name="Vidigal T.H.D.A."/>
            <person name="Brescovit A.D."/>
            <person name="Santos A.J."/>
        </authorList>
    </citation>
    <scope>NUCLEOTIDE SEQUENCE</scope>
    <source>
        <tissue evidence="1">Shoot tissue taken approximately 20 cm above the soil surface</tissue>
    </source>
</reference>
<organism evidence="1">
    <name type="scientific">Arundo donax</name>
    <name type="common">Giant reed</name>
    <name type="synonym">Donax arundinaceus</name>
    <dbReference type="NCBI Taxonomy" id="35708"/>
    <lineage>
        <taxon>Eukaryota</taxon>
        <taxon>Viridiplantae</taxon>
        <taxon>Streptophyta</taxon>
        <taxon>Embryophyta</taxon>
        <taxon>Tracheophyta</taxon>
        <taxon>Spermatophyta</taxon>
        <taxon>Magnoliopsida</taxon>
        <taxon>Liliopsida</taxon>
        <taxon>Poales</taxon>
        <taxon>Poaceae</taxon>
        <taxon>PACMAD clade</taxon>
        <taxon>Arundinoideae</taxon>
        <taxon>Arundineae</taxon>
        <taxon>Arundo</taxon>
    </lineage>
</organism>
<reference evidence="1" key="2">
    <citation type="journal article" date="2015" name="Data Brief">
        <title>Shoot transcriptome of the giant reed, Arundo donax.</title>
        <authorList>
            <person name="Barrero R.A."/>
            <person name="Guerrero F.D."/>
            <person name="Moolhuijzen P."/>
            <person name="Goolsby J.A."/>
            <person name="Tidwell J."/>
            <person name="Bellgard S.E."/>
            <person name="Bellgard M.I."/>
        </authorList>
    </citation>
    <scope>NUCLEOTIDE SEQUENCE</scope>
    <source>
        <tissue evidence="1">Shoot tissue taken approximately 20 cm above the soil surface</tissue>
    </source>
</reference>
<proteinExistence type="predicted"/>
<sequence>MGTVNIAIAYSNTWSTAQTSISTSLHYKIKHDVSCQHLNCVTRTPVSKIFCRVRHPASTPVSDSECYLPCPRKICRVGHPHPSQTLTHAPVSM</sequence>